<sequence length="89" mass="9226">MEQNVQAAAQTALIEQQKKITVTGVESVDAFSDRQIALTLSGGGGASIGGEGLKIVNFSKSSGSFTAVGKVHGIRFTGGKEKLSRRLFG</sequence>
<accession>A0A9D2D5H7</accession>
<dbReference type="Proteomes" id="UP000824025">
    <property type="component" value="Unassembled WGS sequence"/>
</dbReference>
<evidence type="ECO:0000313" key="1">
    <source>
        <dbReference type="EMBL" id="HIZ08971.1"/>
    </source>
</evidence>
<dbReference type="EMBL" id="DXCF01000003">
    <property type="protein sequence ID" value="HIZ08971.1"/>
    <property type="molecule type" value="Genomic_DNA"/>
</dbReference>
<dbReference type="AlphaFoldDB" id="A0A9D2D5H7"/>
<dbReference type="Pfam" id="PF07873">
    <property type="entry name" value="YabP"/>
    <property type="match status" value="1"/>
</dbReference>
<gene>
    <name evidence="1" type="ORF">H9726_00650</name>
</gene>
<protein>
    <submittedName>
        <fullName evidence="1">Uncharacterized protein</fullName>
    </submittedName>
</protein>
<proteinExistence type="predicted"/>
<reference evidence="1" key="1">
    <citation type="journal article" date="2021" name="PeerJ">
        <title>Extensive microbial diversity within the chicken gut microbiome revealed by metagenomics and culture.</title>
        <authorList>
            <person name="Gilroy R."/>
            <person name="Ravi A."/>
            <person name="Getino M."/>
            <person name="Pursley I."/>
            <person name="Horton D.L."/>
            <person name="Alikhan N.F."/>
            <person name="Baker D."/>
            <person name="Gharbi K."/>
            <person name="Hall N."/>
            <person name="Watson M."/>
            <person name="Adriaenssens E.M."/>
            <person name="Foster-Nyarko E."/>
            <person name="Jarju S."/>
            <person name="Secka A."/>
            <person name="Antonio M."/>
            <person name="Oren A."/>
            <person name="Chaudhuri R.R."/>
            <person name="La Ragione R."/>
            <person name="Hildebrand F."/>
            <person name="Pallen M.J."/>
        </authorList>
    </citation>
    <scope>NUCLEOTIDE SEQUENCE</scope>
    <source>
        <strain evidence="1">CHK192-19661</strain>
    </source>
</reference>
<dbReference type="InterPro" id="IPR038705">
    <property type="entry name" value="YabP_sf"/>
</dbReference>
<dbReference type="Gene3D" id="2.60.40.2000">
    <property type="match status" value="1"/>
</dbReference>
<comment type="caution">
    <text evidence="1">The sequence shown here is derived from an EMBL/GenBank/DDBJ whole genome shotgun (WGS) entry which is preliminary data.</text>
</comment>
<organism evidence="1 2">
    <name type="scientific">Candidatus Borkfalkia avicola</name>
    <dbReference type="NCBI Taxonomy" id="2838503"/>
    <lineage>
        <taxon>Bacteria</taxon>
        <taxon>Bacillati</taxon>
        <taxon>Bacillota</taxon>
        <taxon>Clostridia</taxon>
        <taxon>Christensenellales</taxon>
        <taxon>Christensenellaceae</taxon>
        <taxon>Candidatus Borkfalkia</taxon>
    </lineage>
</organism>
<dbReference type="InterPro" id="IPR022476">
    <property type="entry name" value="Spore_YabP/YqfC"/>
</dbReference>
<evidence type="ECO:0000313" key="2">
    <source>
        <dbReference type="Proteomes" id="UP000824025"/>
    </source>
</evidence>
<reference evidence="1" key="2">
    <citation type="submission" date="2021-04" db="EMBL/GenBank/DDBJ databases">
        <authorList>
            <person name="Gilroy R."/>
        </authorList>
    </citation>
    <scope>NUCLEOTIDE SEQUENCE</scope>
    <source>
        <strain evidence="1">CHK192-19661</strain>
    </source>
</reference>
<name>A0A9D2D5H7_9FIRM</name>